<proteinExistence type="predicted"/>
<reference evidence="1" key="1">
    <citation type="submission" date="2019-11" db="EMBL/GenBank/DDBJ databases">
        <title>Bipolaris sorokiniana Genome sequencing.</title>
        <authorList>
            <person name="Wang H."/>
        </authorList>
    </citation>
    <scope>NUCLEOTIDE SEQUENCE</scope>
</reference>
<dbReference type="EMBL" id="WNKQ01000027">
    <property type="protein sequence ID" value="KAF5844194.1"/>
    <property type="molecule type" value="Genomic_DNA"/>
</dbReference>
<dbReference type="AlphaFoldDB" id="A0A8H5Z911"/>
<organism evidence="1 2">
    <name type="scientific">Cochliobolus sativus</name>
    <name type="common">Common root rot and spot blotch fungus</name>
    <name type="synonym">Bipolaris sorokiniana</name>
    <dbReference type="NCBI Taxonomy" id="45130"/>
    <lineage>
        <taxon>Eukaryota</taxon>
        <taxon>Fungi</taxon>
        <taxon>Dikarya</taxon>
        <taxon>Ascomycota</taxon>
        <taxon>Pezizomycotina</taxon>
        <taxon>Dothideomycetes</taxon>
        <taxon>Pleosporomycetidae</taxon>
        <taxon>Pleosporales</taxon>
        <taxon>Pleosporineae</taxon>
        <taxon>Pleosporaceae</taxon>
        <taxon>Bipolaris</taxon>
    </lineage>
</organism>
<comment type="caution">
    <text evidence="1">The sequence shown here is derived from an EMBL/GenBank/DDBJ whole genome shotgun (WGS) entry which is preliminary data.</text>
</comment>
<protein>
    <submittedName>
        <fullName evidence="1">Uncharacterized protein</fullName>
    </submittedName>
</protein>
<gene>
    <name evidence="1" type="ORF">GGP41_002260</name>
</gene>
<evidence type="ECO:0000313" key="1">
    <source>
        <dbReference type="EMBL" id="KAF5844194.1"/>
    </source>
</evidence>
<accession>A0A8H5Z911</accession>
<evidence type="ECO:0000313" key="2">
    <source>
        <dbReference type="Proteomes" id="UP000624244"/>
    </source>
</evidence>
<dbReference type="Proteomes" id="UP000624244">
    <property type="component" value="Unassembled WGS sequence"/>
</dbReference>
<sequence length="60" mass="6696">MQRAVLRSQQSSLTLLGLFLQPQNSSLILQVGRPSLLHIACALEILPWIKAVLAEKSWMP</sequence>
<name>A0A8H5Z911_COCSA</name>